<feature type="binding site" evidence="2">
    <location>
        <position position="203"/>
    </location>
    <ligand>
        <name>Zn(2+)</name>
        <dbReference type="ChEBI" id="CHEBI:29105"/>
    </ligand>
</feature>
<feature type="active site" description="Proton acceptor" evidence="2">
    <location>
        <position position="183"/>
    </location>
</feature>
<organism evidence="4 5">
    <name type="scientific">Hyaloperonospora brassicae</name>
    <name type="common">Brassica downy mildew</name>
    <name type="synonym">Peronospora brassicae</name>
    <dbReference type="NCBI Taxonomy" id="162125"/>
    <lineage>
        <taxon>Eukaryota</taxon>
        <taxon>Sar</taxon>
        <taxon>Stramenopiles</taxon>
        <taxon>Oomycota</taxon>
        <taxon>Peronosporomycetes</taxon>
        <taxon>Peronosporales</taxon>
        <taxon>Peronosporaceae</taxon>
        <taxon>Hyaloperonospora</taxon>
    </lineage>
</organism>
<dbReference type="PANTHER" id="PTHR48252">
    <property type="entry name" value="HISTONE DEACETYLASE 2-RELATED"/>
    <property type="match status" value="1"/>
</dbReference>
<evidence type="ECO:0000259" key="3">
    <source>
        <dbReference type="PROSITE" id="PS50305"/>
    </source>
</evidence>
<feature type="domain" description="Deacetylase sirtuin-type" evidence="3">
    <location>
        <begin position="14"/>
        <end position="367"/>
    </location>
</feature>
<dbReference type="InterPro" id="IPR029035">
    <property type="entry name" value="DHS-like_NAD/FAD-binding_dom"/>
</dbReference>
<keyword evidence="2" id="KW-0862">Zinc</keyword>
<keyword evidence="2" id="KW-0479">Metal-binding</keyword>
<dbReference type="PROSITE" id="PS50305">
    <property type="entry name" value="SIRTUIN"/>
    <property type="match status" value="1"/>
</dbReference>
<proteinExistence type="predicted"/>
<name>A0AAV0T3H1_HYABA</name>
<dbReference type="Proteomes" id="UP001162031">
    <property type="component" value="Unassembled WGS sequence"/>
</dbReference>
<feature type="binding site" evidence="2">
    <location>
        <position position="191"/>
    </location>
    <ligand>
        <name>Zn(2+)</name>
        <dbReference type="ChEBI" id="CHEBI:29105"/>
    </ligand>
</feature>
<feature type="binding site" evidence="2">
    <location>
        <position position="235"/>
    </location>
    <ligand>
        <name>Zn(2+)</name>
        <dbReference type="ChEBI" id="CHEBI:29105"/>
    </ligand>
</feature>
<sequence>MPSGDFPTASAVKKSSLHATWHTAAEKIVAADFLLIATGAGFSADSSLPVYADIAKVDAYDKMGVEYHDLCDPFMLEQDEDLFYGFWGSCTNSYRDAKHHRGYEILLKWRDAVRTKGRTDRASNLVEKRTKFRAAFDRLSQCGALPAGVTSESVTNDPFFVYTSNVDSHWTRDFETNEVYELHGNVETWQCAGDVETSAREPCKTTWTLPVDFRFDLDATTMRAPGAAATTCPECGGKGRPNVLMFRDRQWIANVSEENRYIAWESVMELILQEDPLLNLVVLEIGCGTRVPSVRRETEMVVADVIEGCGRPQATLIRVNPDNASCTNPLIVASKCFLSIPSRGLEALEAIDRELSNLQQQKTCGSERSWTTADF</sequence>
<dbReference type="InterPro" id="IPR026590">
    <property type="entry name" value="Ssirtuin_cat_dom"/>
</dbReference>
<dbReference type="Gene3D" id="3.40.50.1220">
    <property type="entry name" value="TPP-binding domain"/>
    <property type="match status" value="1"/>
</dbReference>
<evidence type="ECO:0000313" key="5">
    <source>
        <dbReference type="Proteomes" id="UP001162031"/>
    </source>
</evidence>
<feature type="binding site" evidence="2">
    <location>
        <position position="232"/>
    </location>
    <ligand>
        <name>Zn(2+)</name>
        <dbReference type="ChEBI" id="CHEBI:29105"/>
    </ligand>
</feature>
<evidence type="ECO:0000313" key="4">
    <source>
        <dbReference type="EMBL" id="CAI5713409.1"/>
    </source>
</evidence>
<accession>A0AAV0T3H1</accession>
<evidence type="ECO:0000256" key="2">
    <source>
        <dbReference type="PROSITE-ProRule" id="PRU00236"/>
    </source>
</evidence>
<keyword evidence="1" id="KW-0520">NAD</keyword>
<dbReference type="AlphaFoldDB" id="A0AAV0T3H1"/>
<reference evidence="4" key="1">
    <citation type="submission" date="2022-12" db="EMBL/GenBank/DDBJ databases">
        <authorList>
            <person name="Webb A."/>
        </authorList>
    </citation>
    <scope>NUCLEOTIDE SEQUENCE</scope>
    <source>
        <strain evidence="4">Hp1</strain>
    </source>
</reference>
<evidence type="ECO:0000256" key="1">
    <source>
        <dbReference type="ARBA" id="ARBA00023027"/>
    </source>
</evidence>
<dbReference type="EMBL" id="CANTFL010000090">
    <property type="protein sequence ID" value="CAI5713409.1"/>
    <property type="molecule type" value="Genomic_DNA"/>
</dbReference>
<protein>
    <recommendedName>
        <fullName evidence="3">Deacetylase sirtuin-type domain-containing protein</fullName>
    </recommendedName>
</protein>
<dbReference type="SUPFAM" id="SSF52467">
    <property type="entry name" value="DHS-like NAD/FAD-binding domain"/>
    <property type="match status" value="1"/>
</dbReference>
<comment type="caution">
    <text evidence="4">The sequence shown here is derived from an EMBL/GenBank/DDBJ whole genome shotgun (WGS) entry which is preliminary data.</text>
</comment>
<gene>
    <name evidence="4" type="ORF">HBR001_LOCUS1038</name>
</gene>
<dbReference type="PANTHER" id="PTHR48252:SF77">
    <property type="entry name" value="HISTONE DEACETYLASE DOMAIN-CONTAINING PROTEIN"/>
    <property type="match status" value="1"/>
</dbReference>
<keyword evidence="5" id="KW-1185">Reference proteome</keyword>
<dbReference type="GO" id="GO:0046872">
    <property type="term" value="F:metal ion binding"/>
    <property type="evidence" value="ECO:0007669"/>
    <property type="project" value="UniProtKB-KW"/>
</dbReference>